<evidence type="ECO:0000259" key="2">
    <source>
        <dbReference type="Pfam" id="PF20151"/>
    </source>
</evidence>
<dbReference type="GeneID" id="6078373"/>
<dbReference type="OrthoDB" id="3350812at2759"/>
<dbReference type="InterPro" id="IPR045340">
    <property type="entry name" value="DUF6533"/>
</dbReference>
<dbReference type="EMBL" id="DS547108">
    <property type="protein sequence ID" value="EDR06498.1"/>
    <property type="molecule type" value="Genomic_DNA"/>
</dbReference>
<dbReference type="AlphaFoldDB" id="B0DFQ4"/>
<dbReference type="Proteomes" id="UP000001194">
    <property type="component" value="Unassembled WGS sequence"/>
</dbReference>
<keyword evidence="1" id="KW-0812">Transmembrane</keyword>
<sequence>MFLYDYFLTLGMEVDLVWSSSLGPMKILFAIQRYLPFLDTAVLCLLQLLSTTISPSVCRLAGNIQSYLMVTGFLLSELIFTLRAWAVWKRDKLLGIALSIFLLAIAVASYVVVCLSQRSLAYSGRPYPGFQGCYMTGSNKVSYVNWLLLMAYEAGAYLKIKCRKRVNPTALVLLVLMIIPGVTAYREGGNKGLYAVVYCDGILFYVYLFGKKMSAECKVVGFLHYPVWQSCLLPMSLS</sequence>
<evidence type="ECO:0000256" key="1">
    <source>
        <dbReference type="SAM" id="Phobius"/>
    </source>
</evidence>
<gene>
    <name evidence="3" type="ORF">LACBIDRAFT_299951</name>
</gene>
<name>B0DFQ4_LACBS</name>
<feature type="domain" description="DUF6533" evidence="2">
    <location>
        <begin position="2"/>
        <end position="38"/>
    </location>
</feature>
<accession>B0DFQ4</accession>
<feature type="transmembrane region" description="Helical" evidence="1">
    <location>
        <begin position="66"/>
        <end position="88"/>
    </location>
</feature>
<feature type="transmembrane region" description="Helical" evidence="1">
    <location>
        <begin position="166"/>
        <end position="186"/>
    </location>
</feature>
<evidence type="ECO:0000313" key="4">
    <source>
        <dbReference type="Proteomes" id="UP000001194"/>
    </source>
</evidence>
<dbReference type="HOGENOM" id="CLU_035509_11_4_1"/>
<feature type="transmembrane region" description="Helical" evidence="1">
    <location>
        <begin position="34"/>
        <end position="54"/>
    </location>
</feature>
<feature type="transmembrane region" description="Helical" evidence="1">
    <location>
        <begin position="192"/>
        <end position="210"/>
    </location>
</feature>
<keyword evidence="4" id="KW-1185">Reference proteome</keyword>
<dbReference type="RefSeq" id="XP_001882870.1">
    <property type="nucleotide sequence ID" value="XM_001882835.1"/>
</dbReference>
<proteinExistence type="predicted"/>
<organism evidence="4">
    <name type="scientific">Laccaria bicolor (strain S238N-H82 / ATCC MYA-4686)</name>
    <name type="common">Bicoloured deceiver</name>
    <name type="synonym">Laccaria laccata var. bicolor</name>
    <dbReference type="NCBI Taxonomy" id="486041"/>
    <lineage>
        <taxon>Eukaryota</taxon>
        <taxon>Fungi</taxon>
        <taxon>Dikarya</taxon>
        <taxon>Basidiomycota</taxon>
        <taxon>Agaricomycotina</taxon>
        <taxon>Agaricomycetes</taxon>
        <taxon>Agaricomycetidae</taxon>
        <taxon>Agaricales</taxon>
        <taxon>Agaricineae</taxon>
        <taxon>Hydnangiaceae</taxon>
        <taxon>Laccaria</taxon>
    </lineage>
</organism>
<dbReference type="Pfam" id="PF20151">
    <property type="entry name" value="DUF6533"/>
    <property type="match status" value="1"/>
</dbReference>
<dbReference type="KEGG" id="lbc:LACBIDRAFT_299951"/>
<dbReference type="InParanoid" id="B0DFQ4"/>
<protein>
    <submittedName>
        <fullName evidence="3">Predicted protein</fullName>
    </submittedName>
</protein>
<keyword evidence="1" id="KW-1133">Transmembrane helix</keyword>
<feature type="transmembrane region" description="Helical" evidence="1">
    <location>
        <begin position="94"/>
        <end position="115"/>
    </location>
</feature>
<evidence type="ECO:0000313" key="3">
    <source>
        <dbReference type="EMBL" id="EDR06498.1"/>
    </source>
</evidence>
<reference evidence="3 4" key="1">
    <citation type="journal article" date="2008" name="Nature">
        <title>The genome of Laccaria bicolor provides insights into mycorrhizal symbiosis.</title>
        <authorList>
            <person name="Martin F."/>
            <person name="Aerts A."/>
            <person name="Ahren D."/>
            <person name="Brun A."/>
            <person name="Danchin E.G.J."/>
            <person name="Duchaussoy F."/>
            <person name="Gibon J."/>
            <person name="Kohler A."/>
            <person name="Lindquist E."/>
            <person name="Pereda V."/>
            <person name="Salamov A."/>
            <person name="Shapiro H.J."/>
            <person name="Wuyts J."/>
            <person name="Blaudez D."/>
            <person name="Buee M."/>
            <person name="Brokstein P."/>
            <person name="Canbaeck B."/>
            <person name="Cohen D."/>
            <person name="Courty P.E."/>
            <person name="Coutinho P.M."/>
            <person name="Delaruelle C."/>
            <person name="Detter J.C."/>
            <person name="Deveau A."/>
            <person name="DiFazio S."/>
            <person name="Duplessis S."/>
            <person name="Fraissinet-Tachet L."/>
            <person name="Lucic E."/>
            <person name="Frey-Klett P."/>
            <person name="Fourrey C."/>
            <person name="Feussner I."/>
            <person name="Gay G."/>
            <person name="Grimwood J."/>
            <person name="Hoegger P.J."/>
            <person name="Jain P."/>
            <person name="Kilaru S."/>
            <person name="Labbe J."/>
            <person name="Lin Y.C."/>
            <person name="Legue V."/>
            <person name="Le Tacon F."/>
            <person name="Marmeisse R."/>
            <person name="Melayah D."/>
            <person name="Montanini B."/>
            <person name="Muratet M."/>
            <person name="Nehls U."/>
            <person name="Niculita-Hirzel H."/>
            <person name="Oudot-Le Secq M.P."/>
            <person name="Peter M."/>
            <person name="Quesneville H."/>
            <person name="Rajashekar B."/>
            <person name="Reich M."/>
            <person name="Rouhier N."/>
            <person name="Schmutz J."/>
            <person name="Yin T."/>
            <person name="Chalot M."/>
            <person name="Henrissat B."/>
            <person name="Kuees U."/>
            <person name="Lucas S."/>
            <person name="Van de Peer Y."/>
            <person name="Podila G.K."/>
            <person name="Polle A."/>
            <person name="Pukkila P.J."/>
            <person name="Richardson P.M."/>
            <person name="Rouze P."/>
            <person name="Sanders I.R."/>
            <person name="Stajich J.E."/>
            <person name="Tunlid A."/>
            <person name="Tuskan G."/>
            <person name="Grigoriev I.V."/>
        </authorList>
    </citation>
    <scope>NUCLEOTIDE SEQUENCE [LARGE SCALE GENOMIC DNA]</scope>
    <source>
        <strain evidence="4">S238N-H82 / ATCC MYA-4686</strain>
    </source>
</reference>
<keyword evidence="1" id="KW-0472">Membrane</keyword>